<dbReference type="NCBIfam" id="TIGR00855">
    <property type="entry name" value="L12"/>
    <property type="match status" value="1"/>
</dbReference>
<sequence length="211" mass="23183">MGLYQMGLKQPIRFDEQKKVTAKRSEIERTAKNPNKTFFSPAKMRAPISGFVSRSLGLLHRTTSLSAGTRYLCAVASSPEARTQKLERIADDLLKLNRIELYDYSILFSRKLGLNRYGSAVAVAGSGGDAVASAETKAAEKTAFDVKLEKFEAASKIKVIKEIRSFTDLGLKEAKDLVEKAPVVLKKGITKEEAEKIMEKLKAVGALVSLE</sequence>
<dbReference type="SUPFAM" id="SSF54736">
    <property type="entry name" value="ClpS-like"/>
    <property type="match status" value="1"/>
</dbReference>
<keyword evidence="1" id="KW-0689">Ribosomal protein</keyword>
<dbReference type="GeneID" id="104716355"/>
<dbReference type="Pfam" id="PF00542">
    <property type="entry name" value="Ribosomal_L12"/>
    <property type="match status" value="1"/>
</dbReference>
<evidence type="ECO:0000256" key="1">
    <source>
        <dbReference type="ARBA" id="ARBA00022980"/>
    </source>
</evidence>
<evidence type="ECO:0000313" key="5">
    <source>
        <dbReference type="RefSeq" id="XP_010432041.2"/>
    </source>
</evidence>
<reference evidence="5" key="2">
    <citation type="submission" date="2025-08" db="UniProtKB">
        <authorList>
            <consortium name="RefSeq"/>
        </authorList>
    </citation>
    <scope>IDENTIFICATION</scope>
    <source>
        <tissue evidence="5">Leaf</tissue>
    </source>
</reference>
<keyword evidence="4" id="KW-1185">Reference proteome</keyword>
<evidence type="ECO:0000259" key="3">
    <source>
        <dbReference type="Pfam" id="PF00542"/>
    </source>
</evidence>
<dbReference type="PANTHER" id="PTHR45987">
    <property type="entry name" value="39S RIBOSOMAL PROTEIN L12"/>
    <property type="match status" value="1"/>
</dbReference>
<feature type="domain" description="Large ribosomal subunit protein bL12 C-terminal" evidence="3">
    <location>
        <begin position="144"/>
        <end position="211"/>
    </location>
</feature>
<evidence type="ECO:0000313" key="4">
    <source>
        <dbReference type="Proteomes" id="UP000694864"/>
    </source>
</evidence>
<dbReference type="Proteomes" id="UP000694864">
    <property type="component" value="Chromosome 10"/>
</dbReference>
<dbReference type="InterPro" id="IPR000206">
    <property type="entry name" value="Ribosomal_bL12"/>
</dbReference>
<dbReference type="HAMAP" id="MF_00368">
    <property type="entry name" value="Ribosomal_bL12"/>
    <property type="match status" value="1"/>
</dbReference>
<dbReference type="InterPro" id="IPR014719">
    <property type="entry name" value="Ribosomal_bL12_C/ClpS-like"/>
</dbReference>
<dbReference type="InterPro" id="IPR013823">
    <property type="entry name" value="Ribosomal_bL12_C"/>
</dbReference>
<dbReference type="CDD" id="cd00387">
    <property type="entry name" value="Ribosomal_L7_L12"/>
    <property type="match status" value="1"/>
</dbReference>
<organism evidence="4 5">
    <name type="scientific">Camelina sativa</name>
    <name type="common">False flax</name>
    <name type="synonym">Myagrum sativum</name>
    <dbReference type="NCBI Taxonomy" id="90675"/>
    <lineage>
        <taxon>Eukaryota</taxon>
        <taxon>Viridiplantae</taxon>
        <taxon>Streptophyta</taxon>
        <taxon>Embryophyta</taxon>
        <taxon>Tracheophyta</taxon>
        <taxon>Spermatophyta</taxon>
        <taxon>Magnoliopsida</taxon>
        <taxon>eudicotyledons</taxon>
        <taxon>Gunneridae</taxon>
        <taxon>Pentapetalae</taxon>
        <taxon>rosids</taxon>
        <taxon>malvids</taxon>
        <taxon>Brassicales</taxon>
        <taxon>Brassicaceae</taxon>
        <taxon>Camelineae</taxon>
        <taxon>Camelina</taxon>
    </lineage>
</organism>
<protein>
    <submittedName>
        <fullName evidence="5">Uncharacterized protein LOC104716355</fullName>
    </submittedName>
</protein>
<dbReference type="RefSeq" id="XP_010432041.2">
    <property type="nucleotide sequence ID" value="XM_010433739.2"/>
</dbReference>
<proteinExistence type="inferred from homology"/>
<evidence type="ECO:0000256" key="2">
    <source>
        <dbReference type="ARBA" id="ARBA00023274"/>
    </source>
</evidence>
<keyword evidence="2" id="KW-0687">Ribonucleoprotein</keyword>
<accession>A0ABM0TVE7</accession>
<dbReference type="Gene3D" id="3.30.1390.10">
    <property type="match status" value="1"/>
</dbReference>
<name>A0ABM0TVE7_CAMSA</name>
<gene>
    <name evidence="5" type="primary">LOC104716355</name>
</gene>
<reference evidence="4" key="1">
    <citation type="journal article" date="2014" name="Nat. Commun.">
        <title>The emerging biofuel crop Camelina sativa retains a highly undifferentiated hexaploid genome structure.</title>
        <authorList>
            <person name="Kagale S."/>
            <person name="Koh C."/>
            <person name="Nixon J."/>
            <person name="Bollina V."/>
            <person name="Clarke W.E."/>
            <person name="Tuteja R."/>
            <person name="Spillane C."/>
            <person name="Robinson S.J."/>
            <person name="Links M.G."/>
            <person name="Clarke C."/>
            <person name="Higgins E.E."/>
            <person name="Huebert T."/>
            <person name="Sharpe A.G."/>
            <person name="Parkin I.A."/>
        </authorList>
    </citation>
    <scope>NUCLEOTIDE SEQUENCE [LARGE SCALE GENOMIC DNA]</scope>
    <source>
        <strain evidence="4">cv. DH55</strain>
    </source>
</reference>
<dbReference type="PANTHER" id="PTHR45987:SF11">
    <property type="entry name" value="OS07G0626100 PROTEIN"/>
    <property type="match status" value="1"/>
</dbReference>